<feature type="binding site" evidence="35">
    <location>
        <position position="151"/>
    </location>
    <ligand>
        <name>Zn(2+)</name>
        <dbReference type="ChEBI" id="CHEBI:29105"/>
    </ligand>
</feature>
<evidence type="ECO:0000256" key="35">
    <source>
        <dbReference type="PROSITE-ProRule" id="PRU00236"/>
    </source>
</evidence>
<dbReference type="GO" id="GO:0003677">
    <property type="term" value="F:DNA binding"/>
    <property type="evidence" value="ECO:0007669"/>
    <property type="project" value="UniProtKB-KW"/>
</dbReference>
<dbReference type="GO" id="GO:0003714">
    <property type="term" value="F:transcription corepressor activity"/>
    <property type="evidence" value="ECO:0007669"/>
    <property type="project" value="TreeGrafter"/>
</dbReference>
<evidence type="ECO:0000256" key="9">
    <source>
        <dbReference type="ARBA" id="ARBA00022676"/>
    </source>
</evidence>
<dbReference type="Gene3D" id="2.170.270.10">
    <property type="entry name" value="SET domain"/>
    <property type="match status" value="1"/>
</dbReference>
<keyword evidence="12 35" id="KW-0479">Metal-binding</keyword>
<feature type="binding site" evidence="35">
    <location>
        <position position="126"/>
    </location>
    <ligand>
        <name>Zn(2+)</name>
        <dbReference type="ChEBI" id="CHEBI:29105"/>
    </ligand>
</feature>
<sequence length="426" mass="47791">MFSLLWQVFDSPEELKVKVDTLAQLIKESEYLVVHSGAGISTSAGIPDFRGPKGVWTLEEKGESPHFDTTFEDARPSLTHMALLGLQRAGYLKYLISQNVDGLHVRSGFPRDLLSELHGNMFVEECEKCGRQYVREKVIGVMGLKPTGRHCEVKRSRGLRACRGKLISTILDWEDALPDRDLNKADDASRRADLALTLGTSLQIKPSGDLPLLTKRKGGKVAIVNLQPTKHDKHAHLRIYGYVDDVMKQLMEKLGLDMPKWEGPTVCESSTATSESPVDVKPPHAITAKNKCEEKKHIDDLITKGIEEGMEKGEYVVEYHGDLLQITDAKQREAEYAQNPATGCYMYYFQYLCKTYCVDATKETGRMGRLINHSKTGNCQTKLHDINGVPHLILVASRDIDEGEELLYDYGDRSKASIAAHPWLKY</sequence>
<evidence type="ECO:0000256" key="12">
    <source>
        <dbReference type="ARBA" id="ARBA00022723"/>
    </source>
</evidence>
<keyword evidence="11" id="KW-0548">Nucleotidyltransferase</keyword>
<keyword evidence="5" id="KW-0158">Chromosome</keyword>
<keyword evidence="18" id="KW-0694">RNA-binding</keyword>
<evidence type="ECO:0000256" key="27">
    <source>
        <dbReference type="ARBA" id="ARBA00048905"/>
    </source>
</evidence>
<name>A0A6G0I2I0_LARCR</name>
<dbReference type="Gene3D" id="2.20.28.200">
    <property type="match status" value="1"/>
</dbReference>
<dbReference type="FunFam" id="3.40.50.1220:FF:000038">
    <property type="entry name" value="NAD-dependent protein deacetylase sirtuin-6 isoform X2"/>
    <property type="match status" value="1"/>
</dbReference>
<dbReference type="InterPro" id="IPR003000">
    <property type="entry name" value="Sirtuin"/>
</dbReference>
<dbReference type="InterPro" id="IPR029035">
    <property type="entry name" value="DHS-like_NAD/FAD-binding_dom"/>
</dbReference>
<dbReference type="InterPro" id="IPR046341">
    <property type="entry name" value="SET_dom_sf"/>
</dbReference>
<dbReference type="GO" id="GO:0005634">
    <property type="term" value="C:nucleus"/>
    <property type="evidence" value="ECO:0007669"/>
    <property type="project" value="UniProtKB-SubCell"/>
</dbReference>
<evidence type="ECO:0000256" key="28">
    <source>
        <dbReference type="ARBA" id="ARBA00050163"/>
    </source>
</evidence>
<comment type="catalytic activity">
    <reaction evidence="29">
        <text>L-arginyl-[protein] + NAD(+) = N(omega)-(ADP-D-ribosyl)-L-arginyl-[protein] + nicotinamide + H(+)</text>
        <dbReference type="Rhea" id="RHEA:19149"/>
        <dbReference type="Rhea" id="RHEA-COMP:10532"/>
        <dbReference type="Rhea" id="RHEA-COMP:15087"/>
        <dbReference type="ChEBI" id="CHEBI:15378"/>
        <dbReference type="ChEBI" id="CHEBI:17154"/>
        <dbReference type="ChEBI" id="CHEBI:29965"/>
        <dbReference type="ChEBI" id="CHEBI:57540"/>
        <dbReference type="ChEBI" id="CHEBI:142554"/>
    </reaction>
    <physiologicalReaction direction="left-to-right" evidence="29">
        <dbReference type="Rhea" id="RHEA:19150"/>
    </physiologicalReaction>
</comment>
<gene>
    <name evidence="38" type="ORF">D5F01_LYC16869</name>
</gene>
<evidence type="ECO:0000256" key="31">
    <source>
        <dbReference type="ARBA" id="ARBA00066285"/>
    </source>
</evidence>
<keyword evidence="6" id="KW-0217">Developmental protein</keyword>
<evidence type="ECO:0000256" key="14">
    <source>
        <dbReference type="ARBA" id="ARBA00022824"/>
    </source>
</evidence>
<keyword evidence="13" id="KW-0227">DNA damage</keyword>
<dbReference type="GO" id="GO:0003723">
    <property type="term" value="F:RNA binding"/>
    <property type="evidence" value="ECO:0007669"/>
    <property type="project" value="UniProtKB-KW"/>
</dbReference>
<keyword evidence="22" id="KW-0238">DNA-binding</keyword>
<keyword evidence="10" id="KW-0808">Transferase</keyword>
<keyword evidence="24" id="KW-0012">Acyltransferase</keyword>
<feature type="domain" description="Deacetylase sirtuin-type" evidence="37">
    <location>
        <begin position="12"/>
        <end position="257"/>
    </location>
</feature>
<dbReference type="AlphaFoldDB" id="A0A6G0I2I0"/>
<dbReference type="InterPro" id="IPR026590">
    <property type="entry name" value="Ssirtuin_cat_dom"/>
</dbReference>
<protein>
    <recommendedName>
        <fullName evidence="32">NAD-dependent protein deacylase sirtuin-6</fullName>
        <ecNumber evidence="4">2.3.1.286</ecNumber>
    </recommendedName>
    <alternativeName>
        <fullName evidence="34">NAD-dependent protein deacetylase sirtuin-6</fullName>
    </alternativeName>
    <alternativeName>
        <fullName evidence="33">Protein mono-ADP-ribosyltransferase sirtuin-6</fullName>
    </alternativeName>
</protein>
<keyword evidence="20" id="KW-0007">Acetylation</keyword>
<evidence type="ECO:0000259" key="36">
    <source>
        <dbReference type="PROSITE" id="PS50280"/>
    </source>
</evidence>
<evidence type="ECO:0000259" key="37">
    <source>
        <dbReference type="PROSITE" id="PS50305"/>
    </source>
</evidence>
<dbReference type="InterPro" id="IPR001214">
    <property type="entry name" value="SET_dom"/>
</dbReference>
<dbReference type="GO" id="GO:0070403">
    <property type="term" value="F:NAD+ binding"/>
    <property type="evidence" value="ECO:0007669"/>
    <property type="project" value="InterPro"/>
</dbReference>
<evidence type="ECO:0000256" key="1">
    <source>
        <dbReference type="ARBA" id="ARBA00004123"/>
    </source>
</evidence>
<evidence type="ECO:0000256" key="29">
    <source>
        <dbReference type="ARBA" id="ARBA00050216"/>
    </source>
</evidence>
<reference evidence="38 39" key="1">
    <citation type="submission" date="2019-07" db="EMBL/GenBank/DDBJ databases">
        <title>Chromosome genome assembly for large yellow croaker.</title>
        <authorList>
            <person name="Xiao S."/>
        </authorList>
    </citation>
    <scope>NUCLEOTIDE SEQUENCE [LARGE SCALE GENOMIC DNA]</scope>
    <source>
        <strain evidence="38">JMULYC20181020</strain>
        <tissue evidence="38">Muscle</tissue>
    </source>
</reference>
<dbReference type="FunFam" id="3.40.50.1220:FF:000029">
    <property type="entry name" value="NAD-dependent protein deacetylase sirtuin-6 isoform X2"/>
    <property type="match status" value="1"/>
</dbReference>
<dbReference type="Pfam" id="PF00856">
    <property type="entry name" value="SET"/>
    <property type="match status" value="1"/>
</dbReference>
<evidence type="ECO:0000256" key="17">
    <source>
        <dbReference type="ARBA" id="ARBA00022853"/>
    </source>
</evidence>
<keyword evidence="39" id="KW-1185">Reference proteome</keyword>
<evidence type="ECO:0000256" key="5">
    <source>
        <dbReference type="ARBA" id="ARBA00022454"/>
    </source>
</evidence>
<feature type="binding site" evidence="35">
    <location>
        <position position="162"/>
    </location>
    <ligand>
        <name>Zn(2+)</name>
        <dbReference type="ChEBI" id="CHEBI:29105"/>
    </ligand>
</feature>
<organism evidence="38 39">
    <name type="scientific">Larimichthys crocea</name>
    <name type="common">Large yellow croaker</name>
    <name type="synonym">Pseudosciaena crocea</name>
    <dbReference type="NCBI Taxonomy" id="215358"/>
    <lineage>
        <taxon>Eukaryota</taxon>
        <taxon>Metazoa</taxon>
        <taxon>Chordata</taxon>
        <taxon>Craniata</taxon>
        <taxon>Vertebrata</taxon>
        <taxon>Euteleostomi</taxon>
        <taxon>Actinopterygii</taxon>
        <taxon>Neopterygii</taxon>
        <taxon>Teleostei</taxon>
        <taxon>Neoteleostei</taxon>
        <taxon>Acanthomorphata</taxon>
        <taxon>Eupercaria</taxon>
        <taxon>Sciaenidae</taxon>
        <taxon>Larimichthys</taxon>
    </lineage>
</organism>
<accession>A0A6G0I2I0</accession>
<evidence type="ECO:0000256" key="8">
    <source>
        <dbReference type="ARBA" id="ARBA00022553"/>
    </source>
</evidence>
<evidence type="ECO:0000256" key="16">
    <source>
        <dbReference type="ARBA" id="ARBA00022843"/>
    </source>
</evidence>
<evidence type="ECO:0000256" key="30">
    <source>
        <dbReference type="ARBA" id="ARBA00051286"/>
    </source>
</evidence>
<evidence type="ECO:0000256" key="7">
    <source>
        <dbReference type="ARBA" id="ARBA00022499"/>
    </source>
</evidence>
<evidence type="ECO:0000256" key="18">
    <source>
        <dbReference type="ARBA" id="ARBA00022884"/>
    </source>
</evidence>
<evidence type="ECO:0000256" key="26">
    <source>
        <dbReference type="ARBA" id="ARBA00048378"/>
    </source>
</evidence>
<dbReference type="GO" id="GO:0006974">
    <property type="term" value="P:DNA damage response"/>
    <property type="evidence" value="ECO:0007669"/>
    <property type="project" value="UniProtKB-KW"/>
</dbReference>
<dbReference type="SUPFAM" id="SSF52467">
    <property type="entry name" value="DHS-like NAD/FAD-binding domain"/>
    <property type="match status" value="1"/>
</dbReference>
<comment type="catalytic activity">
    <reaction evidence="26">
        <text>N(6)-hexadecanoyl-L-lysyl-[protein] + NAD(+) + H2O = 2''-O-hexadecanoyl-ADP-D-ribose + nicotinamide + L-lysyl-[protein]</text>
        <dbReference type="Rhea" id="RHEA:70563"/>
        <dbReference type="Rhea" id="RHEA-COMP:9752"/>
        <dbReference type="Rhea" id="RHEA-COMP:14175"/>
        <dbReference type="ChEBI" id="CHEBI:15377"/>
        <dbReference type="ChEBI" id="CHEBI:17154"/>
        <dbReference type="ChEBI" id="CHEBI:29969"/>
        <dbReference type="ChEBI" id="CHEBI:57540"/>
        <dbReference type="ChEBI" id="CHEBI:138936"/>
        <dbReference type="ChEBI" id="CHEBI:189673"/>
    </reaction>
    <physiologicalReaction direction="left-to-right" evidence="26">
        <dbReference type="Rhea" id="RHEA:70564"/>
    </physiologicalReaction>
</comment>
<dbReference type="CDD" id="cd10528">
    <property type="entry name" value="SET_SETD8"/>
    <property type="match status" value="1"/>
</dbReference>
<evidence type="ECO:0000256" key="20">
    <source>
        <dbReference type="ARBA" id="ARBA00022990"/>
    </source>
</evidence>
<evidence type="ECO:0000256" key="33">
    <source>
        <dbReference type="ARBA" id="ARBA00076455"/>
    </source>
</evidence>
<evidence type="ECO:0000256" key="24">
    <source>
        <dbReference type="ARBA" id="ARBA00023315"/>
    </source>
</evidence>
<dbReference type="PROSITE" id="PS50280">
    <property type="entry name" value="SET"/>
    <property type="match status" value="1"/>
</dbReference>
<evidence type="ECO:0000256" key="2">
    <source>
        <dbReference type="ARBA" id="ARBA00004240"/>
    </source>
</evidence>
<feature type="binding site" evidence="35">
    <location>
        <position position="129"/>
    </location>
    <ligand>
        <name>Zn(2+)</name>
        <dbReference type="ChEBI" id="CHEBI:29105"/>
    </ligand>
</feature>
<dbReference type="CDD" id="cd01410">
    <property type="entry name" value="SIRT7"/>
    <property type="match status" value="1"/>
</dbReference>
<dbReference type="InterPro" id="IPR047266">
    <property type="entry name" value="KMT5A-like_SET"/>
</dbReference>
<dbReference type="FunFam" id="2.20.28.200:FF:000001">
    <property type="entry name" value="NAD-dependent protein deacetylase sirtuin-6"/>
    <property type="match status" value="1"/>
</dbReference>
<evidence type="ECO:0000256" key="34">
    <source>
        <dbReference type="ARBA" id="ARBA00083163"/>
    </source>
</evidence>
<keyword evidence="21" id="KW-0520">NAD</keyword>
<dbReference type="Proteomes" id="UP000424527">
    <property type="component" value="Unassembled WGS sequence"/>
</dbReference>
<evidence type="ECO:0000256" key="21">
    <source>
        <dbReference type="ARBA" id="ARBA00023027"/>
    </source>
</evidence>
<comment type="subcellular location">
    <subcellularLocation>
        <location evidence="3">Chromosome</location>
        <location evidence="3">Telomere</location>
    </subcellularLocation>
    <subcellularLocation>
        <location evidence="2">Endoplasmic reticulum</location>
    </subcellularLocation>
    <subcellularLocation>
        <location evidence="1">Nucleus</location>
    </subcellularLocation>
</comment>
<dbReference type="GO" id="GO:0005783">
    <property type="term" value="C:endoplasmic reticulum"/>
    <property type="evidence" value="ECO:0007669"/>
    <property type="project" value="UniProtKB-SubCell"/>
</dbReference>
<evidence type="ECO:0000256" key="23">
    <source>
        <dbReference type="ARBA" id="ARBA00023242"/>
    </source>
</evidence>
<dbReference type="EMBL" id="REGW02000016">
    <property type="protein sequence ID" value="KAE8285416.1"/>
    <property type="molecule type" value="Genomic_DNA"/>
</dbReference>
<evidence type="ECO:0000256" key="32">
    <source>
        <dbReference type="ARBA" id="ARBA00071352"/>
    </source>
</evidence>
<dbReference type="GO" id="GO:0046872">
    <property type="term" value="F:metal ion binding"/>
    <property type="evidence" value="ECO:0007669"/>
    <property type="project" value="UniProtKB-KW"/>
</dbReference>
<keyword evidence="7" id="KW-1017">Isopeptide bond</keyword>
<evidence type="ECO:0000256" key="11">
    <source>
        <dbReference type="ARBA" id="ARBA00022695"/>
    </source>
</evidence>
<keyword evidence="14" id="KW-0256">Endoplasmic reticulum</keyword>
<evidence type="ECO:0000256" key="19">
    <source>
        <dbReference type="ARBA" id="ARBA00022895"/>
    </source>
</evidence>
<evidence type="ECO:0000256" key="15">
    <source>
        <dbReference type="ARBA" id="ARBA00022833"/>
    </source>
</evidence>
<dbReference type="GO" id="GO:0000781">
    <property type="term" value="C:chromosome, telomeric region"/>
    <property type="evidence" value="ECO:0007669"/>
    <property type="project" value="UniProtKB-SubCell"/>
</dbReference>
<comment type="catalytic activity">
    <reaction evidence="28">
        <text>N(6)-acetyl-L-lysyl-[protein] + NAD(+) + H2O = 2''-O-acetyl-ADP-D-ribose + nicotinamide + L-lysyl-[protein]</text>
        <dbReference type="Rhea" id="RHEA:43636"/>
        <dbReference type="Rhea" id="RHEA-COMP:9752"/>
        <dbReference type="Rhea" id="RHEA-COMP:10731"/>
        <dbReference type="ChEBI" id="CHEBI:15377"/>
        <dbReference type="ChEBI" id="CHEBI:17154"/>
        <dbReference type="ChEBI" id="CHEBI:29969"/>
        <dbReference type="ChEBI" id="CHEBI:57540"/>
        <dbReference type="ChEBI" id="CHEBI:61930"/>
        <dbReference type="ChEBI" id="CHEBI:83767"/>
        <dbReference type="EC" id="2.3.1.286"/>
    </reaction>
    <physiologicalReaction direction="left-to-right" evidence="28">
        <dbReference type="Rhea" id="RHEA:43637"/>
    </physiologicalReaction>
</comment>
<evidence type="ECO:0000313" key="38">
    <source>
        <dbReference type="EMBL" id="KAE8285416.1"/>
    </source>
</evidence>
<evidence type="ECO:0000256" key="25">
    <source>
        <dbReference type="ARBA" id="ARBA00038170"/>
    </source>
</evidence>
<dbReference type="PROSITE" id="PS50305">
    <property type="entry name" value="SIRTUIN"/>
    <property type="match status" value="1"/>
</dbReference>
<evidence type="ECO:0000256" key="10">
    <source>
        <dbReference type="ARBA" id="ARBA00022679"/>
    </source>
</evidence>
<comment type="catalytic activity">
    <reaction evidence="30">
        <text>L-lysyl-[protein] + NAD(+) = N(6)-(ADP-D-ribosyl)-L-lysyl-[protein] + nicotinamide + H(+)</text>
        <dbReference type="Rhea" id="RHEA:58220"/>
        <dbReference type="Rhea" id="RHEA-COMP:9752"/>
        <dbReference type="Rhea" id="RHEA-COMP:15088"/>
        <dbReference type="ChEBI" id="CHEBI:15378"/>
        <dbReference type="ChEBI" id="CHEBI:17154"/>
        <dbReference type="ChEBI" id="CHEBI:29969"/>
        <dbReference type="ChEBI" id="CHEBI:57540"/>
        <dbReference type="ChEBI" id="CHEBI:142515"/>
    </reaction>
    <physiologicalReaction direction="left-to-right" evidence="30">
        <dbReference type="Rhea" id="RHEA:58221"/>
    </physiologicalReaction>
</comment>
<evidence type="ECO:0000256" key="6">
    <source>
        <dbReference type="ARBA" id="ARBA00022473"/>
    </source>
</evidence>
<dbReference type="GO" id="GO:0046969">
    <property type="term" value="F:histone H3K9 deacetylase activity, NAD-dependent"/>
    <property type="evidence" value="ECO:0007669"/>
    <property type="project" value="TreeGrafter"/>
</dbReference>
<comment type="catalytic activity">
    <reaction evidence="27">
        <text>N(6)-tetradecanoyl-L-lysyl-[protein] + NAD(+) + H2O = 2''-O-tetradecanoyl-ADP-D-ribose + nicotinamide + L-lysyl-[protein]</text>
        <dbReference type="Rhea" id="RHEA:70567"/>
        <dbReference type="Rhea" id="RHEA-COMP:9752"/>
        <dbReference type="Rhea" id="RHEA-COMP:15437"/>
        <dbReference type="ChEBI" id="CHEBI:15377"/>
        <dbReference type="ChEBI" id="CHEBI:17154"/>
        <dbReference type="ChEBI" id="CHEBI:29969"/>
        <dbReference type="ChEBI" id="CHEBI:57540"/>
        <dbReference type="ChEBI" id="CHEBI:141129"/>
        <dbReference type="ChEBI" id="CHEBI:189674"/>
    </reaction>
    <physiologicalReaction direction="left-to-right" evidence="27">
        <dbReference type="Rhea" id="RHEA:70568"/>
    </physiologicalReaction>
</comment>
<keyword evidence="23" id="KW-0539">Nucleus</keyword>
<dbReference type="PANTHER" id="PTHR11085:SF12">
    <property type="entry name" value="NAD-DEPENDENT PROTEIN DEACYLASE SIRTUIN-6"/>
    <property type="match status" value="1"/>
</dbReference>
<proteinExistence type="inferred from homology"/>
<keyword evidence="8" id="KW-0597">Phosphoprotein</keyword>
<feature type="active site" description="Proton acceptor" evidence="35">
    <location>
        <position position="118"/>
    </location>
</feature>
<dbReference type="Pfam" id="PF02146">
    <property type="entry name" value="SIR2"/>
    <property type="match status" value="1"/>
</dbReference>
<keyword evidence="17" id="KW-0156">Chromatin regulator</keyword>
<keyword evidence="15 35" id="KW-0862">Zinc</keyword>
<dbReference type="PANTHER" id="PTHR11085">
    <property type="entry name" value="NAD-DEPENDENT PROTEIN DEACYLASE SIRTUIN-5, MITOCHONDRIAL-RELATED"/>
    <property type="match status" value="1"/>
</dbReference>
<keyword evidence="19" id="KW-0779">Telomere</keyword>
<dbReference type="GO" id="GO:0140765">
    <property type="term" value="F:histone H3K56 deacetylase activity, NAD-dependent"/>
    <property type="evidence" value="ECO:0007669"/>
    <property type="project" value="UniProtKB-ARBA"/>
</dbReference>
<evidence type="ECO:0000256" key="22">
    <source>
        <dbReference type="ARBA" id="ARBA00023125"/>
    </source>
</evidence>
<evidence type="ECO:0000256" key="3">
    <source>
        <dbReference type="ARBA" id="ARBA00004574"/>
    </source>
</evidence>
<dbReference type="EC" id="2.3.1.286" evidence="4"/>
<dbReference type="SMART" id="SM00317">
    <property type="entry name" value="SET"/>
    <property type="match status" value="1"/>
</dbReference>
<evidence type="ECO:0000256" key="13">
    <source>
        <dbReference type="ARBA" id="ARBA00022763"/>
    </source>
</evidence>
<dbReference type="Gene3D" id="3.40.50.1220">
    <property type="entry name" value="TPP-binding domain"/>
    <property type="match status" value="1"/>
</dbReference>
<comment type="caution">
    <text evidence="38">The sequence shown here is derived from an EMBL/GenBank/DDBJ whole genome shotgun (WGS) entry which is preliminary data.</text>
</comment>
<keyword evidence="16" id="KW-0832">Ubl conjugation</keyword>
<evidence type="ECO:0000313" key="39">
    <source>
        <dbReference type="Proteomes" id="UP000424527"/>
    </source>
</evidence>
<dbReference type="GO" id="GO:0000122">
    <property type="term" value="P:negative regulation of transcription by RNA polymerase II"/>
    <property type="evidence" value="ECO:0007669"/>
    <property type="project" value="TreeGrafter"/>
</dbReference>
<dbReference type="GO" id="GO:0016779">
    <property type="term" value="F:nucleotidyltransferase activity"/>
    <property type="evidence" value="ECO:0007669"/>
    <property type="project" value="UniProtKB-KW"/>
</dbReference>
<keyword evidence="9" id="KW-0328">Glycosyltransferase</keyword>
<dbReference type="GO" id="GO:0016757">
    <property type="term" value="F:glycosyltransferase activity"/>
    <property type="evidence" value="ECO:0007669"/>
    <property type="project" value="UniProtKB-KW"/>
</dbReference>
<dbReference type="SUPFAM" id="SSF82199">
    <property type="entry name" value="SET domain"/>
    <property type="match status" value="1"/>
</dbReference>
<dbReference type="InterPro" id="IPR050134">
    <property type="entry name" value="NAD-dep_sirtuin_deacylases"/>
</dbReference>
<comment type="similarity">
    <text evidence="25">Belongs to the sirtuin family. Class IV subfamily.</text>
</comment>
<feature type="domain" description="SET" evidence="36">
    <location>
        <begin position="149"/>
        <end position="411"/>
    </location>
</feature>
<comment type="subunit">
    <text evidence="31">Homodimer; binds to nucleosomes and DNA ends as a homodimer. Interacts with RELA; interferes with RELA binding to target DNA. Interacts with SMARCA5; promoting recruitment of SMARCA5/SNF2H to double-strand breaks (DSBs) sites. Interacts with the mTORC2 complex; preventing the ability of SIRT6 to deacetylate FOXO1. Interacts with the CLOCK-BMAL1 complex; recruited by the CLOCK-BMAL1 complex to regulate expression of clock-controlled genes. Interacts with CSNK2A2; preventing CSNK2A2 localization to the nucleus.</text>
</comment>
<evidence type="ECO:0000256" key="4">
    <source>
        <dbReference type="ARBA" id="ARBA00012928"/>
    </source>
</evidence>